<protein>
    <recommendedName>
        <fullName evidence="9">BSD domain-containing protein</fullName>
    </recommendedName>
</protein>
<reference evidence="10 11" key="1">
    <citation type="submission" date="2019-09" db="EMBL/GenBank/DDBJ databases">
        <title>Draft genome of the ectomycorrhizal ascomycete Sphaerosporella brunnea.</title>
        <authorList>
            <consortium name="DOE Joint Genome Institute"/>
            <person name="Benucci G.M."/>
            <person name="Marozzi G."/>
            <person name="Antonielli L."/>
            <person name="Sanchez S."/>
            <person name="Marco P."/>
            <person name="Wang X."/>
            <person name="Falini L.B."/>
            <person name="Barry K."/>
            <person name="Haridas S."/>
            <person name="Lipzen A."/>
            <person name="Labutti K."/>
            <person name="Grigoriev I.V."/>
            <person name="Murat C."/>
            <person name="Martin F."/>
            <person name="Albertini E."/>
            <person name="Donnini D."/>
            <person name="Bonito G."/>
        </authorList>
    </citation>
    <scope>NUCLEOTIDE SEQUENCE [LARGE SCALE GENOMIC DNA]</scope>
    <source>
        <strain evidence="10 11">Sb_GMNB300</strain>
    </source>
</reference>
<dbReference type="Pfam" id="PF03909">
    <property type="entry name" value="BSD"/>
    <property type="match status" value="2"/>
</dbReference>
<organism evidence="10 11">
    <name type="scientific">Sphaerosporella brunnea</name>
    <dbReference type="NCBI Taxonomy" id="1250544"/>
    <lineage>
        <taxon>Eukaryota</taxon>
        <taxon>Fungi</taxon>
        <taxon>Dikarya</taxon>
        <taxon>Ascomycota</taxon>
        <taxon>Pezizomycotina</taxon>
        <taxon>Pezizomycetes</taxon>
        <taxon>Pezizales</taxon>
        <taxon>Pyronemataceae</taxon>
        <taxon>Sphaerosporella</taxon>
    </lineage>
</organism>
<keyword evidence="6" id="KW-0539">Nucleus</keyword>
<dbReference type="PANTHER" id="PTHR12856">
    <property type="entry name" value="TRANSCRIPTION INITIATION FACTOR IIH-RELATED"/>
    <property type="match status" value="1"/>
</dbReference>
<proteinExistence type="inferred from homology"/>
<feature type="coiled-coil region" evidence="7">
    <location>
        <begin position="533"/>
        <end position="567"/>
    </location>
</feature>
<dbReference type="GO" id="GO:0000439">
    <property type="term" value="C:transcription factor TFIIH core complex"/>
    <property type="evidence" value="ECO:0007669"/>
    <property type="project" value="InterPro"/>
</dbReference>
<dbReference type="AlphaFoldDB" id="A0A5J5FBD2"/>
<evidence type="ECO:0000256" key="7">
    <source>
        <dbReference type="SAM" id="Coils"/>
    </source>
</evidence>
<dbReference type="InParanoid" id="A0A5J5FBD2"/>
<dbReference type="CDD" id="cd13229">
    <property type="entry name" value="PH_TFIIH"/>
    <property type="match status" value="1"/>
</dbReference>
<dbReference type="InterPro" id="IPR035925">
    <property type="entry name" value="BSD_dom_sf"/>
</dbReference>
<dbReference type="PROSITE" id="PS50858">
    <property type="entry name" value="BSD"/>
    <property type="match status" value="2"/>
</dbReference>
<comment type="caution">
    <text evidence="10">The sequence shown here is derived from an EMBL/GenBank/DDBJ whole genome shotgun (WGS) entry which is preliminary data.</text>
</comment>
<keyword evidence="11" id="KW-1185">Reference proteome</keyword>
<keyword evidence="3" id="KW-0677">Repeat</keyword>
<comment type="similarity">
    <text evidence="2">Belongs to the TFB1 family.</text>
</comment>
<keyword evidence="7" id="KW-0175">Coiled coil</keyword>
<accession>A0A5J5FBD2</accession>
<dbReference type="EMBL" id="VXIS01000005">
    <property type="protein sequence ID" value="KAA8914564.1"/>
    <property type="molecule type" value="Genomic_DNA"/>
</dbReference>
<dbReference type="Gene3D" id="2.30.29.30">
    <property type="entry name" value="Pleckstrin-homology domain (PH domain)/Phosphotyrosine-binding domain (PTB)"/>
    <property type="match status" value="1"/>
</dbReference>
<feature type="domain" description="BSD" evidence="9">
    <location>
        <begin position="130"/>
        <end position="183"/>
    </location>
</feature>
<dbReference type="SMART" id="SM00751">
    <property type="entry name" value="BSD"/>
    <property type="match status" value="2"/>
</dbReference>
<dbReference type="FunCoup" id="A0A5J5FBD2">
    <property type="interactions" value="989"/>
</dbReference>
<dbReference type="OrthoDB" id="360521at2759"/>
<dbReference type="InterPro" id="IPR027079">
    <property type="entry name" value="Tfb1/GTF2H1"/>
</dbReference>
<evidence type="ECO:0000256" key="1">
    <source>
        <dbReference type="ARBA" id="ARBA00004123"/>
    </source>
</evidence>
<keyword evidence="4" id="KW-0805">Transcription regulation</keyword>
<evidence type="ECO:0000256" key="4">
    <source>
        <dbReference type="ARBA" id="ARBA00023015"/>
    </source>
</evidence>
<evidence type="ECO:0000256" key="5">
    <source>
        <dbReference type="ARBA" id="ARBA00023163"/>
    </source>
</evidence>
<evidence type="ECO:0000256" key="8">
    <source>
        <dbReference type="SAM" id="MobiDB-lite"/>
    </source>
</evidence>
<dbReference type="Pfam" id="PF08567">
    <property type="entry name" value="PH_TFIIH"/>
    <property type="match status" value="1"/>
</dbReference>
<dbReference type="InterPro" id="IPR013876">
    <property type="entry name" value="TFIIH_BTF_p62_N"/>
</dbReference>
<evidence type="ECO:0000313" key="10">
    <source>
        <dbReference type="EMBL" id="KAA8914564.1"/>
    </source>
</evidence>
<name>A0A5J5FBD2_9PEZI</name>
<dbReference type="GO" id="GO:0006289">
    <property type="term" value="P:nucleotide-excision repair"/>
    <property type="evidence" value="ECO:0007669"/>
    <property type="project" value="InterPro"/>
</dbReference>
<evidence type="ECO:0000313" key="11">
    <source>
        <dbReference type="Proteomes" id="UP000326924"/>
    </source>
</evidence>
<evidence type="ECO:0000256" key="3">
    <source>
        <dbReference type="ARBA" id="ARBA00022737"/>
    </source>
</evidence>
<sequence length="635" mass="69073">MSTVKGLTTFKKKDGTLQLTRDIVTWAPAAPPNSPPTVTIQVGNIENLQATPATSVKVMIKIFTKEGDTSESYVFNFTAASARAEADAMKAALSDAIAAAKAGTAVPGGPGGASSATIAATAAGASTTELMNEARLAKDMDLQMSLLKSDAALSNTFREAVMLGTVTSEQFWSTRTHLLRAHALEKSQARAPYNVLSTFRVNTIDGAPKMSLSREQIAEIFRTHPLVKKVYDENVPRVPEDQFFSRFFLSRLFKTLKGDKLSPADPMDVVFDRYLNREDEEYTRKRRKVDHVPLTIDLEGNEQNISKNRGNAPDVTMRPSRMENVPVIRTLNSISLQILNLVAPTDTSKVGEGSGEDSRDRDEEYIASQRLTDLGGDPEEERIILNIQDQRKFFSNEDGGKTQNRFAGMDAASVLQTLRQDLGDKPFDIADLLPGGGEDDEDVDEPNPAAASASKAGFHSATKQVTEAVRDRSSQLLTLSTGTNSALATGGLPREVFDAVQSVHATTNEFLRHFWLAFLSGDEKRAKDINSMVTSLRNSKERIEAVAKNAEEQREELKVQRKKDLHEEYKKTGIKPKKKDMEVGGGKKVVDEMLGPTLVAIDKALAKYQAALDEAERLTPGGGGTAAATPVGIAA</sequence>
<feature type="domain" description="BSD" evidence="9">
    <location>
        <begin position="204"/>
        <end position="255"/>
    </location>
</feature>
<feature type="region of interest" description="Disordered" evidence="8">
    <location>
        <begin position="432"/>
        <end position="465"/>
    </location>
</feature>
<dbReference type="SUPFAM" id="SSF50729">
    <property type="entry name" value="PH domain-like"/>
    <property type="match status" value="1"/>
</dbReference>
<evidence type="ECO:0000259" key="9">
    <source>
        <dbReference type="PROSITE" id="PS50858"/>
    </source>
</evidence>
<dbReference type="InterPro" id="IPR005607">
    <property type="entry name" value="BSD_dom"/>
</dbReference>
<evidence type="ECO:0000256" key="6">
    <source>
        <dbReference type="ARBA" id="ARBA00023242"/>
    </source>
</evidence>
<dbReference type="GO" id="GO:0006351">
    <property type="term" value="P:DNA-templated transcription"/>
    <property type="evidence" value="ECO:0007669"/>
    <property type="project" value="InterPro"/>
</dbReference>
<dbReference type="Proteomes" id="UP000326924">
    <property type="component" value="Unassembled WGS sequence"/>
</dbReference>
<comment type="subcellular location">
    <subcellularLocation>
        <location evidence="1">Nucleus</location>
    </subcellularLocation>
</comment>
<gene>
    <name evidence="10" type="ORF">FN846DRAFT_926821</name>
</gene>
<dbReference type="SUPFAM" id="SSF140383">
    <property type="entry name" value="BSD domain-like"/>
    <property type="match status" value="1"/>
</dbReference>
<evidence type="ECO:0000256" key="2">
    <source>
        <dbReference type="ARBA" id="ARBA00009448"/>
    </source>
</evidence>
<dbReference type="InterPro" id="IPR011993">
    <property type="entry name" value="PH-like_dom_sf"/>
</dbReference>
<keyword evidence="5" id="KW-0804">Transcription</keyword>